<protein>
    <submittedName>
        <fullName evidence="3">Uncharacterized protein</fullName>
    </submittedName>
</protein>
<feature type="region of interest" description="Disordered" evidence="1">
    <location>
        <begin position="389"/>
        <end position="450"/>
    </location>
</feature>
<evidence type="ECO:0000256" key="1">
    <source>
        <dbReference type="SAM" id="MobiDB-lite"/>
    </source>
</evidence>
<organism evidence="3 4">
    <name type="scientific">Filobasidium floriforme</name>
    <dbReference type="NCBI Taxonomy" id="5210"/>
    <lineage>
        <taxon>Eukaryota</taxon>
        <taxon>Fungi</taxon>
        <taxon>Dikarya</taxon>
        <taxon>Basidiomycota</taxon>
        <taxon>Agaricomycotina</taxon>
        <taxon>Tremellomycetes</taxon>
        <taxon>Filobasidiales</taxon>
        <taxon>Filobasidiaceae</taxon>
        <taxon>Filobasidium</taxon>
    </lineage>
</organism>
<feature type="region of interest" description="Disordered" evidence="1">
    <location>
        <begin position="260"/>
        <end position="300"/>
    </location>
</feature>
<dbReference type="Proteomes" id="UP000812966">
    <property type="component" value="Unassembled WGS sequence"/>
</dbReference>
<feature type="transmembrane region" description="Helical" evidence="2">
    <location>
        <begin position="308"/>
        <end position="334"/>
    </location>
</feature>
<dbReference type="AlphaFoldDB" id="A0A8K0JJG6"/>
<reference evidence="3" key="1">
    <citation type="submission" date="2020-04" db="EMBL/GenBank/DDBJ databases">
        <title>Analysis of mating type loci in Filobasidium floriforme.</title>
        <authorList>
            <person name="Nowrousian M."/>
        </authorList>
    </citation>
    <scope>NUCLEOTIDE SEQUENCE</scope>
    <source>
        <strain evidence="3">CBS 6242</strain>
    </source>
</reference>
<feature type="transmembrane region" description="Helical" evidence="2">
    <location>
        <begin position="174"/>
        <end position="200"/>
    </location>
</feature>
<dbReference type="EMBL" id="JABELV010000082">
    <property type="protein sequence ID" value="KAG7531788.1"/>
    <property type="molecule type" value="Genomic_DNA"/>
</dbReference>
<proteinExistence type="predicted"/>
<feature type="transmembrane region" description="Helical" evidence="2">
    <location>
        <begin position="30"/>
        <end position="52"/>
    </location>
</feature>
<keyword evidence="4" id="KW-1185">Reference proteome</keyword>
<name>A0A8K0JJG6_9TREE</name>
<feature type="transmembrane region" description="Helical" evidence="2">
    <location>
        <begin position="127"/>
        <end position="153"/>
    </location>
</feature>
<comment type="caution">
    <text evidence="3">The sequence shown here is derived from an EMBL/GenBank/DDBJ whole genome shotgun (WGS) entry which is preliminary data.</text>
</comment>
<evidence type="ECO:0000313" key="3">
    <source>
        <dbReference type="EMBL" id="KAG7531788.1"/>
    </source>
</evidence>
<accession>A0A8K0JJG6</accession>
<evidence type="ECO:0000256" key="2">
    <source>
        <dbReference type="SAM" id="Phobius"/>
    </source>
</evidence>
<feature type="transmembrane region" description="Helical" evidence="2">
    <location>
        <begin position="97"/>
        <end position="115"/>
    </location>
</feature>
<keyword evidence="2" id="KW-0472">Membrane</keyword>
<feature type="compositionally biased region" description="Basic and acidic residues" evidence="1">
    <location>
        <begin position="412"/>
        <end position="421"/>
    </location>
</feature>
<sequence length="500" mass="55425">MSTTTQSNRSLYHPTKWKGFNRASSAEMTAFGILGLINFIACGALLLTHLWCRNTLDVPRKIRRRLRSLKRTNLDQRETDDDDDWFAPELQADRSTLNLLAVSCLSTPPWILLYLDSAVAYSTKPPAYGVCLVQGSFVMGWAVFMAAGAFGVVMKIWPRITRLNSSLMPYVMPLWLEILLLALPWVLLAIFFFSALALGIKQPQRVLMGQFYCWIFAYNLQRAALAVSSALLLAVLLLEVHMTYFIIRYLAISGKEPTRTAIRPPPMSEASDMPPETFVPPQTQSEMDAERGPSKNKRKARRIGGIRIGVIIRPMGFGVCCLIGLGMTTVTLVIDRTATWGKLVLASIPLGAFFSYASQPEILRVWGLGRLLGDSRTFRRAAGTGSHDIDLDDLSGRQSSSQPYWGSVATESKSKSSSQDKDDFDPEVSTLAYNAPPLPEVRSSEAERGDEELAIVPTNDVPHASGADLFRKGVREWNLMVNQQDDRGAAAVAAMRKRSV</sequence>
<gene>
    <name evidence="3" type="ORF">FFLO_04093</name>
</gene>
<keyword evidence="2" id="KW-0812">Transmembrane</keyword>
<keyword evidence="2" id="KW-1133">Transmembrane helix</keyword>
<evidence type="ECO:0000313" key="4">
    <source>
        <dbReference type="Proteomes" id="UP000812966"/>
    </source>
</evidence>